<proteinExistence type="predicted"/>
<accession>A0ABV8K6R6</accession>
<evidence type="ECO:0000313" key="2">
    <source>
        <dbReference type="EMBL" id="MFC4101714.1"/>
    </source>
</evidence>
<sequence>MPSKKSKSLKASVSGQESTEPSALRAAASEDGGMTPPIQAERPELPDGEGPPPATTDEIQPPADNIAKPPAPENPGPSAPLPGKPAQVPVNHFHIPANPERLKLEAIQERQLVRRDQTRPAVITNDLIYDLLMDILDNQELLANKIVDKEKQALASLKTLTGGLQRVDR</sequence>
<gene>
    <name evidence="2" type="ORF">ACFOZ8_18880</name>
</gene>
<dbReference type="Proteomes" id="UP001595715">
    <property type="component" value="Unassembled WGS sequence"/>
</dbReference>
<comment type="caution">
    <text evidence="2">The sequence shown here is derived from an EMBL/GenBank/DDBJ whole genome shotgun (WGS) entry which is preliminary data.</text>
</comment>
<protein>
    <submittedName>
        <fullName evidence="2">Uncharacterized protein</fullName>
    </submittedName>
</protein>
<keyword evidence="3" id="KW-1185">Reference proteome</keyword>
<dbReference type="RefSeq" id="WP_377720313.1">
    <property type="nucleotide sequence ID" value="NZ_JBHSAM010000028.1"/>
</dbReference>
<evidence type="ECO:0000313" key="3">
    <source>
        <dbReference type="Proteomes" id="UP001595715"/>
    </source>
</evidence>
<evidence type="ECO:0000256" key="1">
    <source>
        <dbReference type="SAM" id="MobiDB-lite"/>
    </source>
</evidence>
<name>A0ABV8K6R6_9BACL</name>
<feature type="compositionally biased region" description="Pro residues" evidence="1">
    <location>
        <begin position="69"/>
        <end position="83"/>
    </location>
</feature>
<dbReference type="EMBL" id="JBHSAM010000028">
    <property type="protein sequence ID" value="MFC4101714.1"/>
    <property type="molecule type" value="Genomic_DNA"/>
</dbReference>
<reference evidence="3" key="1">
    <citation type="journal article" date="2019" name="Int. J. Syst. Evol. Microbiol.">
        <title>The Global Catalogue of Microorganisms (GCM) 10K type strain sequencing project: providing services to taxonomists for standard genome sequencing and annotation.</title>
        <authorList>
            <consortium name="The Broad Institute Genomics Platform"/>
            <consortium name="The Broad Institute Genome Sequencing Center for Infectious Disease"/>
            <person name="Wu L."/>
            <person name="Ma J."/>
        </authorList>
    </citation>
    <scope>NUCLEOTIDE SEQUENCE [LARGE SCALE GENOMIC DNA]</scope>
    <source>
        <strain evidence="3">IBRC-M 10987</strain>
    </source>
</reference>
<organism evidence="2 3">
    <name type="scientific">Paenibacillus xanthanilyticus</name>
    <dbReference type="NCBI Taxonomy" id="1783531"/>
    <lineage>
        <taxon>Bacteria</taxon>
        <taxon>Bacillati</taxon>
        <taxon>Bacillota</taxon>
        <taxon>Bacilli</taxon>
        <taxon>Bacillales</taxon>
        <taxon>Paenibacillaceae</taxon>
        <taxon>Paenibacillus</taxon>
    </lineage>
</organism>
<feature type="region of interest" description="Disordered" evidence="1">
    <location>
        <begin position="1"/>
        <end position="91"/>
    </location>
</feature>